<dbReference type="SUPFAM" id="SSF46689">
    <property type="entry name" value="Homeodomain-like"/>
    <property type="match status" value="1"/>
</dbReference>
<dbReference type="AlphaFoldDB" id="A0A1J7C1B8"/>
<organism evidence="2 3">
    <name type="scientific">Mangrovactinospora gilvigrisea</name>
    <dbReference type="NCBI Taxonomy" id="1428644"/>
    <lineage>
        <taxon>Bacteria</taxon>
        <taxon>Bacillati</taxon>
        <taxon>Actinomycetota</taxon>
        <taxon>Actinomycetes</taxon>
        <taxon>Kitasatosporales</taxon>
        <taxon>Streptomycetaceae</taxon>
        <taxon>Mangrovactinospora</taxon>
    </lineage>
</organism>
<gene>
    <name evidence="2" type="ORF">BIV57_22020</name>
</gene>
<dbReference type="InterPro" id="IPR041583">
    <property type="entry name" value="TetR_C_31"/>
</dbReference>
<comment type="caution">
    <text evidence="2">The sequence shown here is derived from an EMBL/GenBank/DDBJ whole genome shotgun (WGS) entry which is preliminary data.</text>
</comment>
<dbReference type="SUPFAM" id="SSF48498">
    <property type="entry name" value="Tetracyclin repressor-like, C-terminal domain"/>
    <property type="match status" value="1"/>
</dbReference>
<protein>
    <recommendedName>
        <fullName evidence="1">Tetracyclin repressor-like C-terminal group 31 domain-containing protein</fullName>
    </recommendedName>
</protein>
<dbReference type="InterPro" id="IPR036271">
    <property type="entry name" value="Tet_transcr_reg_TetR-rel_C_sf"/>
</dbReference>
<dbReference type="Proteomes" id="UP000243342">
    <property type="component" value="Unassembled WGS sequence"/>
</dbReference>
<dbReference type="OrthoDB" id="7506349at2"/>
<evidence type="ECO:0000259" key="1">
    <source>
        <dbReference type="Pfam" id="PF17940"/>
    </source>
</evidence>
<evidence type="ECO:0000313" key="2">
    <source>
        <dbReference type="EMBL" id="OIV35360.1"/>
    </source>
</evidence>
<reference evidence="2 3" key="1">
    <citation type="submission" date="2016-10" db="EMBL/GenBank/DDBJ databases">
        <title>Genome sequence of Streptomyces gilvigriseus MUSC 26.</title>
        <authorList>
            <person name="Lee L.-H."/>
            <person name="Ser H.-L."/>
        </authorList>
    </citation>
    <scope>NUCLEOTIDE SEQUENCE [LARGE SCALE GENOMIC DNA]</scope>
    <source>
        <strain evidence="2 3">MUSC 26</strain>
    </source>
</reference>
<dbReference type="InterPro" id="IPR009057">
    <property type="entry name" value="Homeodomain-like_sf"/>
</dbReference>
<proteinExistence type="predicted"/>
<feature type="domain" description="Tetracyclin repressor-like C-terminal group 31" evidence="1">
    <location>
        <begin position="94"/>
        <end position="202"/>
    </location>
</feature>
<accession>A0A1J7C1B8</accession>
<dbReference type="EMBL" id="MLCF01000162">
    <property type="protein sequence ID" value="OIV35360.1"/>
    <property type="molecule type" value="Genomic_DNA"/>
</dbReference>
<evidence type="ECO:0000313" key="3">
    <source>
        <dbReference type="Proteomes" id="UP000243342"/>
    </source>
</evidence>
<dbReference type="Pfam" id="PF17940">
    <property type="entry name" value="TetR_C_31"/>
    <property type="match status" value="1"/>
</dbReference>
<dbReference type="Gene3D" id="1.10.357.10">
    <property type="entry name" value="Tetracycline Repressor, domain 2"/>
    <property type="match status" value="1"/>
</dbReference>
<sequence>MPRVTSPSSRRESVADGALALLAREGLRGLTHRAVDAEAGLPAGATSNVARTRAALLDLALHRVVELESAEFGAPGAPGAPGGADPADIPLPGTPEGLAAALAAIGHHLVTRRAARTRARMELALEAARRPELRAAYDRLGHSLRDPLRAVLADLGSAAPERHARSLVMWLEGLQFYCSAGTGAAEPPARAEIEADLRELIGPMLETPSAGV</sequence>
<name>A0A1J7C1B8_9ACTN</name>
<keyword evidence="3" id="KW-1185">Reference proteome</keyword>
<dbReference type="STRING" id="1428644.BIV57_22020"/>